<proteinExistence type="predicted"/>
<accession>A0ABU6XA56</accession>
<evidence type="ECO:0000313" key="2">
    <source>
        <dbReference type="Proteomes" id="UP001341840"/>
    </source>
</evidence>
<gene>
    <name evidence="1" type="ORF">PIB30_026773</name>
</gene>
<organism evidence="1 2">
    <name type="scientific">Stylosanthes scabra</name>
    <dbReference type="NCBI Taxonomy" id="79078"/>
    <lineage>
        <taxon>Eukaryota</taxon>
        <taxon>Viridiplantae</taxon>
        <taxon>Streptophyta</taxon>
        <taxon>Embryophyta</taxon>
        <taxon>Tracheophyta</taxon>
        <taxon>Spermatophyta</taxon>
        <taxon>Magnoliopsida</taxon>
        <taxon>eudicotyledons</taxon>
        <taxon>Gunneridae</taxon>
        <taxon>Pentapetalae</taxon>
        <taxon>rosids</taxon>
        <taxon>fabids</taxon>
        <taxon>Fabales</taxon>
        <taxon>Fabaceae</taxon>
        <taxon>Papilionoideae</taxon>
        <taxon>50 kb inversion clade</taxon>
        <taxon>dalbergioids sensu lato</taxon>
        <taxon>Dalbergieae</taxon>
        <taxon>Pterocarpus clade</taxon>
        <taxon>Stylosanthes</taxon>
    </lineage>
</organism>
<dbReference type="Proteomes" id="UP001341840">
    <property type="component" value="Unassembled WGS sequence"/>
</dbReference>
<reference evidence="1 2" key="1">
    <citation type="journal article" date="2023" name="Plants (Basel)">
        <title>Bridging the Gap: Combining Genomics and Transcriptomics Approaches to Understand Stylosanthes scabra, an Orphan Legume from the Brazilian Caatinga.</title>
        <authorList>
            <person name="Ferreira-Neto J.R.C."/>
            <person name="da Silva M.D."/>
            <person name="Binneck E."/>
            <person name="de Melo N.F."/>
            <person name="da Silva R.H."/>
            <person name="de Melo A.L.T.M."/>
            <person name="Pandolfi V."/>
            <person name="Bustamante F.O."/>
            <person name="Brasileiro-Vidal A.C."/>
            <person name="Benko-Iseppon A.M."/>
        </authorList>
    </citation>
    <scope>NUCLEOTIDE SEQUENCE [LARGE SCALE GENOMIC DNA]</scope>
    <source>
        <tissue evidence="1">Leaves</tissue>
    </source>
</reference>
<evidence type="ECO:0000313" key="1">
    <source>
        <dbReference type="EMBL" id="MED6194261.1"/>
    </source>
</evidence>
<dbReference type="EMBL" id="JASCZI010211550">
    <property type="protein sequence ID" value="MED6194261.1"/>
    <property type="molecule type" value="Genomic_DNA"/>
</dbReference>
<protein>
    <submittedName>
        <fullName evidence="1">Uncharacterized protein</fullName>
    </submittedName>
</protein>
<keyword evidence="2" id="KW-1185">Reference proteome</keyword>
<comment type="caution">
    <text evidence="1">The sequence shown here is derived from an EMBL/GenBank/DDBJ whole genome shotgun (WGS) entry which is preliminary data.</text>
</comment>
<name>A0ABU6XA56_9FABA</name>
<sequence>MVPSMVTTARGKPRRRRYWWCRSSPSFIHGFHYPKLNGVVEAFSATACAATLPSPFPELTVGAVPTLSNHDHYTHRDAVLCCCCPCSGFIVVADFCATWGC</sequence>